<dbReference type="InterPro" id="IPR052356">
    <property type="entry name" value="Thiol_S-MT"/>
</dbReference>
<keyword evidence="3" id="KW-1185">Reference proteome</keyword>
<dbReference type="GO" id="GO:0032259">
    <property type="term" value="P:methylation"/>
    <property type="evidence" value="ECO:0007669"/>
    <property type="project" value="UniProtKB-KW"/>
</dbReference>
<evidence type="ECO:0000313" key="2">
    <source>
        <dbReference type="EMBL" id="MEF2293413.1"/>
    </source>
</evidence>
<dbReference type="EC" id="2.1.-.-" evidence="2"/>
<protein>
    <submittedName>
        <fullName evidence="2">Class I SAM-dependent methyltransferase</fullName>
        <ecNumber evidence="2">2.1.-.-</ecNumber>
    </submittedName>
</protein>
<dbReference type="RefSeq" id="WP_331805778.1">
    <property type="nucleotide sequence ID" value="NZ_JAZHPM010000031.1"/>
</dbReference>
<dbReference type="Proteomes" id="UP001356080">
    <property type="component" value="Unassembled WGS sequence"/>
</dbReference>
<dbReference type="SUPFAM" id="SSF53335">
    <property type="entry name" value="S-adenosyl-L-methionine-dependent methyltransferases"/>
    <property type="match status" value="1"/>
</dbReference>
<comment type="caution">
    <text evidence="2">The sequence shown here is derived from an EMBL/GenBank/DDBJ whole genome shotgun (WGS) entry which is preliminary data.</text>
</comment>
<dbReference type="PANTHER" id="PTHR45036:SF1">
    <property type="entry name" value="METHYLTRANSFERASE LIKE 7A"/>
    <property type="match status" value="1"/>
</dbReference>
<keyword evidence="2" id="KW-0808">Transferase</keyword>
<reference evidence="2 3" key="1">
    <citation type="submission" date="2024-01" db="EMBL/GenBank/DDBJ databases">
        <title>Survival strategy associated with biotechnological potential of Virgibacillus dokdonensis T4.6 isolated from salt-fermented shrimp paste.</title>
        <authorList>
            <person name="Doan T.V."/>
            <person name="Quach N.T."/>
            <person name="Phi Q.-T."/>
        </authorList>
    </citation>
    <scope>NUCLEOTIDE SEQUENCE [LARGE SCALE GENOMIC DNA]</scope>
    <source>
        <strain evidence="2 3">T4.6</strain>
    </source>
</reference>
<dbReference type="EMBL" id="JAZHPM010000031">
    <property type="protein sequence ID" value="MEF2293413.1"/>
    <property type="molecule type" value="Genomic_DNA"/>
</dbReference>
<gene>
    <name evidence="2" type="ORF">V2W34_15545</name>
</gene>
<name>A0ABU7VKT4_9BACI</name>
<dbReference type="CDD" id="cd02440">
    <property type="entry name" value="AdoMet_MTases"/>
    <property type="match status" value="1"/>
</dbReference>
<organism evidence="2 3">
    <name type="scientific">Virgibacillus dokdonensis</name>
    <dbReference type="NCBI Taxonomy" id="302167"/>
    <lineage>
        <taxon>Bacteria</taxon>
        <taxon>Bacillati</taxon>
        <taxon>Bacillota</taxon>
        <taxon>Bacilli</taxon>
        <taxon>Bacillales</taxon>
        <taxon>Bacillaceae</taxon>
        <taxon>Virgibacillus</taxon>
    </lineage>
</organism>
<proteinExistence type="predicted"/>
<sequence>MNDNQTNTIRKRYNRIAGVFDIMDNMIQETWRKDVTQQAEGKVLEIGIGTGKNLEYYPSHVEVTGIDFSPGMLKRAKEKANQLGRTFELLEMDAQNLAFPDNTFDTVITTCVFCSVPDPIKGLKEMKRVTKPTGKILMLEHMRSEHKLIGKLMDILNPIGLHIVGANINRKTIENIQHVGLKIAKEDLLMYDIFKTLVVSPNKNH</sequence>
<feature type="domain" description="Methyltransferase type 11" evidence="1">
    <location>
        <begin position="44"/>
        <end position="137"/>
    </location>
</feature>
<keyword evidence="2" id="KW-0489">Methyltransferase</keyword>
<dbReference type="Pfam" id="PF08241">
    <property type="entry name" value="Methyltransf_11"/>
    <property type="match status" value="1"/>
</dbReference>
<dbReference type="InterPro" id="IPR013216">
    <property type="entry name" value="Methyltransf_11"/>
</dbReference>
<dbReference type="GO" id="GO:0008168">
    <property type="term" value="F:methyltransferase activity"/>
    <property type="evidence" value="ECO:0007669"/>
    <property type="project" value="UniProtKB-KW"/>
</dbReference>
<evidence type="ECO:0000313" key="3">
    <source>
        <dbReference type="Proteomes" id="UP001356080"/>
    </source>
</evidence>
<dbReference type="Gene3D" id="3.40.50.150">
    <property type="entry name" value="Vaccinia Virus protein VP39"/>
    <property type="match status" value="1"/>
</dbReference>
<evidence type="ECO:0000259" key="1">
    <source>
        <dbReference type="Pfam" id="PF08241"/>
    </source>
</evidence>
<dbReference type="PANTHER" id="PTHR45036">
    <property type="entry name" value="METHYLTRANSFERASE LIKE 7B"/>
    <property type="match status" value="1"/>
</dbReference>
<dbReference type="InterPro" id="IPR029063">
    <property type="entry name" value="SAM-dependent_MTases_sf"/>
</dbReference>
<accession>A0ABU7VKT4</accession>